<keyword evidence="11" id="KW-0443">Lipid metabolism</keyword>
<dbReference type="GO" id="GO:0005509">
    <property type="term" value="F:calcium ion binding"/>
    <property type="evidence" value="ECO:0007669"/>
    <property type="project" value="InterPro"/>
</dbReference>
<comment type="catalytic activity">
    <reaction evidence="6">
        <text>1-hexadecanoyl-2-(9Z,12Z-octadecadienoyl)-sn-glycero-3-phosphoethanolamine + H2O = 1-hexadecanoyl-sn-glycero-3-phosphoethanolamine + (9Z,12Z)-octadecadienoate + H(+)</text>
        <dbReference type="Rhea" id="RHEA:40815"/>
        <dbReference type="ChEBI" id="CHEBI:15377"/>
        <dbReference type="ChEBI" id="CHEBI:15378"/>
        <dbReference type="ChEBI" id="CHEBI:30245"/>
        <dbReference type="ChEBI" id="CHEBI:73004"/>
        <dbReference type="ChEBI" id="CHEBI:73008"/>
    </reaction>
    <physiologicalReaction direction="left-to-right" evidence="6">
        <dbReference type="Rhea" id="RHEA:40816"/>
    </physiologicalReaction>
</comment>
<evidence type="ECO:0000256" key="6">
    <source>
        <dbReference type="ARBA" id="ARBA00049039"/>
    </source>
</evidence>
<dbReference type="InterPro" id="IPR033112">
    <property type="entry name" value="PLA2_Asp_AS"/>
</dbReference>
<dbReference type="GO" id="GO:0006644">
    <property type="term" value="P:phospholipid metabolic process"/>
    <property type="evidence" value="ECO:0007669"/>
    <property type="project" value="InterPro"/>
</dbReference>
<dbReference type="InterPro" id="IPR033113">
    <property type="entry name" value="PLA2_histidine"/>
</dbReference>
<keyword evidence="14" id="KW-1185">Reference proteome</keyword>
<keyword evidence="8" id="KW-0479">Metal-binding</keyword>
<dbReference type="FunFam" id="1.20.90.10:FF:000001">
    <property type="entry name" value="Basic phospholipase A2 homolog"/>
    <property type="match status" value="1"/>
</dbReference>
<evidence type="ECO:0000256" key="8">
    <source>
        <dbReference type="PIRSR" id="PIRSR601211-2"/>
    </source>
</evidence>
<dbReference type="PROSITE" id="PS00118">
    <property type="entry name" value="PA2_HIS"/>
    <property type="match status" value="1"/>
</dbReference>
<proteinExistence type="inferred from homology"/>
<dbReference type="GO" id="GO:0047498">
    <property type="term" value="F:calcium-dependent phospholipase A2 activity"/>
    <property type="evidence" value="ECO:0007669"/>
    <property type="project" value="TreeGrafter"/>
</dbReference>
<comment type="catalytic activity">
    <reaction evidence="5">
        <text>1-hexadecanoyl-2-(9Z-octadecenoyl)-sn-glycero-3-phosphocholine + H2O = 1-hexadecanoyl-sn-glycero-3-phosphocholine + (9Z)-octadecenoate + H(+)</text>
        <dbReference type="Rhea" id="RHEA:38779"/>
        <dbReference type="ChEBI" id="CHEBI:15377"/>
        <dbReference type="ChEBI" id="CHEBI:15378"/>
        <dbReference type="ChEBI" id="CHEBI:30823"/>
        <dbReference type="ChEBI" id="CHEBI:72998"/>
        <dbReference type="ChEBI" id="CHEBI:73001"/>
    </reaction>
    <physiologicalReaction direction="left-to-right" evidence="5">
        <dbReference type="Rhea" id="RHEA:38780"/>
    </physiologicalReaction>
</comment>
<feature type="domain" description="Phospholipase A2-like central" evidence="12">
    <location>
        <begin position="59"/>
        <end position="174"/>
    </location>
</feature>
<dbReference type="SMART" id="SM00085">
    <property type="entry name" value="PA2c"/>
    <property type="match status" value="1"/>
</dbReference>
<comment type="subcellular location">
    <subcellularLocation>
        <location evidence="1 11">Secreted</location>
    </subcellularLocation>
</comment>
<sequence length="181" mass="20048">MQPLPGSALPLGKTSHTCFRPVALLSLCLVLALLLLLLLLSPGPGPSVASRKSHVRRRGVLDLAKVVTCVGPRSPFAYIKYGCFCGLGGYGQPRDDIDWCCHRHDCCYTRAEEAGCRPKIDSYAWQCVNQTILCGPTGNTCEELLCKCDQELAYCFAQAKYNIKFLFYLQFLCEENSPKCD</sequence>
<dbReference type="KEGG" id="tup:102476007"/>
<dbReference type="SUPFAM" id="SSF48619">
    <property type="entry name" value="Phospholipase A2, PLA2"/>
    <property type="match status" value="1"/>
</dbReference>
<feature type="binding site" evidence="8">
    <location>
        <position position="86"/>
    </location>
    <ligand>
        <name>Ca(2+)</name>
        <dbReference type="ChEBI" id="CHEBI:29108"/>
    </ligand>
</feature>
<evidence type="ECO:0000256" key="1">
    <source>
        <dbReference type="ARBA" id="ARBA00004613"/>
    </source>
</evidence>
<comment type="catalytic activity">
    <reaction evidence="11">
        <text>a 1,2-diacyl-sn-glycero-3-phosphocholine + H2O = a 1-acyl-sn-glycero-3-phosphocholine + a fatty acid + H(+)</text>
        <dbReference type="Rhea" id="RHEA:15801"/>
        <dbReference type="ChEBI" id="CHEBI:15377"/>
        <dbReference type="ChEBI" id="CHEBI:15378"/>
        <dbReference type="ChEBI" id="CHEBI:28868"/>
        <dbReference type="ChEBI" id="CHEBI:57643"/>
        <dbReference type="ChEBI" id="CHEBI:58168"/>
        <dbReference type="EC" id="3.1.1.4"/>
    </reaction>
</comment>
<dbReference type="EC" id="3.1.1.4" evidence="11"/>
<dbReference type="eggNOG" id="KOG4087">
    <property type="taxonomic scope" value="Eukaryota"/>
</dbReference>
<organism evidence="13 14">
    <name type="scientific">Tupaia chinensis</name>
    <name type="common">Chinese tree shrew</name>
    <name type="synonym">Tupaia belangeri chinensis</name>
    <dbReference type="NCBI Taxonomy" id="246437"/>
    <lineage>
        <taxon>Eukaryota</taxon>
        <taxon>Metazoa</taxon>
        <taxon>Chordata</taxon>
        <taxon>Craniata</taxon>
        <taxon>Vertebrata</taxon>
        <taxon>Euteleostomi</taxon>
        <taxon>Mammalia</taxon>
        <taxon>Eutheria</taxon>
        <taxon>Euarchontoglires</taxon>
        <taxon>Scandentia</taxon>
        <taxon>Tupaiidae</taxon>
        <taxon>Tupaia</taxon>
    </lineage>
</organism>
<feature type="disulfide bond" evidence="9">
    <location>
        <begin position="107"/>
        <end position="148"/>
    </location>
</feature>
<evidence type="ECO:0000256" key="5">
    <source>
        <dbReference type="ARBA" id="ARBA00048699"/>
    </source>
</evidence>
<feature type="disulfide bond" evidence="9">
    <location>
        <begin position="134"/>
        <end position="146"/>
    </location>
</feature>
<dbReference type="GO" id="GO:0016042">
    <property type="term" value="P:lipid catabolic process"/>
    <property type="evidence" value="ECO:0007669"/>
    <property type="project" value="InterPro"/>
</dbReference>
<feature type="disulfide bond" evidence="9">
    <location>
        <begin position="83"/>
        <end position="173"/>
    </location>
</feature>
<dbReference type="InterPro" id="IPR001211">
    <property type="entry name" value="PLA2"/>
</dbReference>
<feature type="disulfide bond" evidence="9">
    <location>
        <begin position="85"/>
        <end position="101"/>
    </location>
</feature>
<keyword evidence="8 11" id="KW-0106">Calcium</keyword>
<evidence type="ECO:0000313" key="14">
    <source>
        <dbReference type="Proteomes" id="UP000011518"/>
    </source>
</evidence>
<evidence type="ECO:0000256" key="4">
    <source>
        <dbReference type="ARBA" id="ARBA00023157"/>
    </source>
</evidence>
<dbReference type="STRING" id="246437.L9KXZ2"/>
<gene>
    <name evidence="13" type="ORF">TREES_T100018431</name>
</gene>
<dbReference type="InterPro" id="IPR016090">
    <property type="entry name" value="PLA2-like_dom"/>
</dbReference>
<dbReference type="PANTHER" id="PTHR11716:SF4">
    <property type="entry name" value="GROUP 10 SECRETORY PHOSPHOLIPASE A2"/>
    <property type="match status" value="1"/>
</dbReference>
<name>L9KXZ2_TUPCH</name>
<keyword evidence="11" id="KW-0378">Hydrolase</keyword>
<feature type="disulfide bond" evidence="9">
    <location>
        <begin position="100"/>
        <end position="155"/>
    </location>
</feature>
<evidence type="ECO:0000256" key="10">
    <source>
        <dbReference type="RuleBase" id="RU003654"/>
    </source>
</evidence>
<evidence type="ECO:0000256" key="3">
    <source>
        <dbReference type="ARBA" id="ARBA00022525"/>
    </source>
</evidence>
<reference evidence="14" key="1">
    <citation type="submission" date="2012-07" db="EMBL/GenBank/DDBJ databases">
        <title>Genome of the Chinese tree shrew, a rising model animal genetically related to primates.</title>
        <authorList>
            <person name="Zhang G."/>
            <person name="Fan Y."/>
            <person name="Yao Y."/>
            <person name="Huang Z."/>
        </authorList>
    </citation>
    <scope>NUCLEOTIDE SEQUENCE [LARGE SCALE GENOMIC DNA]</scope>
</reference>
<feature type="binding site" evidence="8">
    <location>
        <position position="105"/>
    </location>
    <ligand>
        <name>Ca(2+)</name>
        <dbReference type="ChEBI" id="CHEBI:29108"/>
    </ligand>
</feature>
<keyword evidence="3 11" id="KW-0964">Secreted</keyword>
<evidence type="ECO:0000259" key="12">
    <source>
        <dbReference type="SMART" id="SM00085"/>
    </source>
</evidence>
<dbReference type="InParanoid" id="L9KXZ2"/>
<dbReference type="PRINTS" id="PR00389">
    <property type="entry name" value="PHPHLIPASEA2"/>
</dbReference>
<feature type="binding site" evidence="8">
    <location>
        <position position="88"/>
    </location>
    <ligand>
        <name>Ca(2+)</name>
        <dbReference type="ChEBI" id="CHEBI:29108"/>
    </ligand>
</feature>
<dbReference type="Gene3D" id="1.20.90.10">
    <property type="entry name" value="Phospholipase A2 domain"/>
    <property type="match status" value="1"/>
</dbReference>
<dbReference type="GO" id="GO:0050482">
    <property type="term" value="P:arachidonate secretion"/>
    <property type="evidence" value="ECO:0007669"/>
    <property type="project" value="InterPro"/>
</dbReference>
<feature type="active site" evidence="7">
    <location>
        <position position="149"/>
    </location>
</feature>
<comment type="similarity">
    <text evidence="2 10">Belongs to the phospholipase A2 family.</text>
</comment>
<evidence type="ECO:0000256" key="7">
    <source>
        <dbReference type="PIRSR" id="PIRSR601211-1"/>
    </source>
</evidence>
<accession>L9KXZ2</accession>
<feature type="binding site" evidence="8">
    <location>
        <position position="84"/>
    </location>
    <ligand>
        <name>Ca(2+)</name>
        <dbReference type="ChEBI" id="CHEBI:29108"/>
    </ligand>
</feature>
<evidence type="ECO:0000256" key="2">
    <source>
        <dbReference type="ARBA" id="ARBA00007056"/>
    </source>
</evidence>
<evidence type="ECO:0000313" key="13">
    <source>
        <dbReference type="EMBL" id="ELW67671.1"/>
    </source>
</evidence>
<feature type="disulfide bond" evidence="9">
    <location>
        <begin position="106"/>
        <end position="180"/>
    </location>
</feature>
<dbReference type="GO" id="GO:0005576">
    <property type="term" value="C:extracellular region"/>
    <property type="evidence" value="ECO:0007669"/>
    <property type="project" value="UniProtKB-SubCell"/>
</dbReference>
<dbReference type="AlphaFoldDB" id="L9KXZ2"/>
<dbReference type="EMBL" id="KB320604">
    <property type="protein sequence ID" value="ELW67671.1"/>
    <property type="molecule type" value="Genomic_DNA"/>
</dbReference>
<keyword evidence="4 9" id="KW-1015">Disulfide bond</keyword>
<dbReference type="PROSITE" id="PS00119">
    <property type="entry name" value="PA2_ASP"/>
    <property type="match status" value="1"/>
</dbReference>
<dbReference type="FunCoup" id="L9KXZ2">
    <property type="interactions" value="417"/>
</dbReference>
<evidence type="ECO:0000256" key="9">
    <source>
        <dbReference type="PIRSR" id="PIRSR601211-3"/>
    </source>
</evidence>
<reference evidence="14" key="2">
    <citation type="journal article" date="2013" name="Nat. Commun.">
        <title>Genome of the Chinese tree shrew.</title>
        <authorList>
            <person name="Fan Y."/>
            <person name="Huang Z.Y."/>
            <person name="Cao C.C."/>
            <person name="Chen C.S."/>
            <person name="Chen Y.X."/>
            <person name="Fan D.D."/>
            <person name="He J."/>
            <person name="Hou H.L."/>
            <person name="Hu L."/>
            <person name="Hu X.T."/>
            <person name="Jiang X.T."/>
            <person name="Lai R."/>
            <person name="Lang Y.S."/>
            <person name="Liang B."/>
            <person name="Liao S.G."/>
            <person name="Mu D."/>
            <person name="Ma Y.Y."/>
            <person name="Niu Y.Y."/>
            <person name="Sun X.Q."/>
            <person name="Xia J.Q."/>
            <person name="Xiao J."/>
            <person name="Xiong Z.Q."/>
            <person name="Xu L."/>
            <person name="Yang L."/>
            <person name="Zhang Y."/>
            <person name="Zhao W."/>
            <person name="Zhao X.D."/>
            <person name="Zheng Y.T."/>
            <person name="Zhou J.M."/>
            <person name="Zhu Y.B."/>
            <person name="Zhang G.J."/>
            <person name="Wang J."/>
            <person name="Yao Y.G."/>
        </authorList>
    </citation>
    <scope>NUCLEOTIDE SEQUENCE [LARGE SCALE GENOMIC DNA]</scope>
</reference>
<feature type="active site" evidence="7">
    <location>
        <position position="104"/>
    </location>
</feature>
<dbReference type="PANTHER" id="PTHR11716">
    <property type="entry name" value="PHOSPHOLIPASE A2 FAMILY MEMBER"/>
    <property type="match status" value="1"/>
</dbReference>
<dbReference type="GO" id="GO:0005543">
    <property type="term" value="F:phospholipid binding"/>
    <property type="evidence" value="ECO:0007669"/>
    <property type="project" value="TreeGrafter"/>
</dbReference>
<feature type="disulfide bond" evidence="9">
    <location>
        <begin position="116"/>
        <end position="141"/>
    </location>
</feature>
<evidence type="ECO:0000256" key="11">
    <source>
        <dbReference type="RuleBase" id="RU361236"/>
    </source>
</evidence>
<dbReference type="Pfam" id="PF00068">
    <property type="entry name" value="Phospholip_A2_1"/>
    <property type="match status" value="1"/>
</dbReference>
<comment type="cofactor">
    <cofactor evidence="8">
        <name>Ca(2+)</name>
        <dbReference type="ChEBI" id="CHEBI:29108"/>
    </cofactor>
    <text evidence="8">Binds 1 Ca(2+) ion per subunit.</text>
</comment>
<dbReference type="Proteomes" id="UP000011518">
    <property type="component" value="Unassembled WGS sequence"/>
</dbReference>
<protein>
    <recommendedName>
        <fullName evidence="11">Phospholipase A2</fullName>
        <ecNumber evidence="11">3.1.1.4</ecNumber>
    </recommendedName>
</protein>
<dbReference type="InterPro" id="IPR036444">
    <property type="entry name" value="PLipase_A2_dom_sf"/>
</dbReference>
<dbReference type="CDD" id="cd00125">
    <property type="entry name" value="PLA2c"/>
    <property type="match status" value="1"/>
</dbReference>